<proteinExistence type="predicted"/>
<organism evidence="9 10">
    <name type="scientific">Papaver somniferum</name>
    <name type="common">Opium poppy</name>
    <dbReference type="NCBI Taxonomy" id="3469"/>
    <lineage>
        <taxon>Eukaryota</taxon>
        <taxon>Viridiplantae</taxon>
        <taxon>Streptophyta</taxon>
        <taxon>Embryophyta</taxon>
        <taxon>Tracheophyta</taxon>
        <taxon>Spermatophyta</taxon>
        <taxon>Magnoliopsida</taxon>
        <taxon>Ranunculales</taxon>
        <taxon>Papaveraceae</taxon>
        <taxon>Papaveroideae</taxon>
        <taxon>Papaver</taxon>
    </lineage>
</organism>
<evidence type="ECO:0000313" key="9">
    <source>
        <dbReference type="EMBL" id="RZC66360.1"/>
    </source>
</evidence>
<dbReference type="GO" id="GO:0016787">
    <property type="term" value="F:hydrolase activity"/>
    <property type="evidence" value="ECO:0007669"/>
    <property type="project" value="UniProtKB-KW"/>
</dbReference>
<dbReference type="FunFam" id="3.40.50.300:FF:000326">
    <property type="entry name" value="P-loop containing nucleoside triphosphate hydrolase"/>
    <property type="match status" value="1"/>
</dbReference>
<dbReference type="Gene3D" id="3.40.50.300">
    <property type="entry name" value="P-loop containing nucleotide triphosphate hydrolases"/>
    <property type="match status" value="2"/>
</dbReference>
<dbReference type="PANTHER" id="PTHR21529">
    <property type="entry name" value="MAMMARY TURMOR VIRUS RECEPTOR HOMOLOG 1, 2 MTVR1, 2"/>
    <property type="match status" value="1"/>
</dbReference>
<dbReference type="InterPro" id="IPR039904">
    <property type="entry name" value="TRANK1"/>
</dbReference>
<dbReference type="Pfam" id="PF20073">
    <property type="entry name" value="DUF6469"/>
    <property type="match status" value="1"/>
</dbReference>
<evidence type="ECO:0000259" key="6">
    <source>
        <dbReference type="Pfam" id="PF13086"/>
    </source>
</evidence>
<keyword evidence="4" id="KW-0067">ATP-binding</keyword>
<dbReference type="GO" id="GO:0005694">
    <property type="term" value="C:chromosome"/>
    <property type="evidence" value="ECO:0007669"/>
    <property type="project" value="UniProtKB-ARBA"/>
</dbReference>
<keyword evidence="10" id="KW-1185">Reference proteome</keyword>
<feature type="domain" description="DNA2/NAM7 helicase helicase" evidence="6">
    <location>
        <begin position="319"/>
        <end position="579"/>
    </location>
</feature>
<dbReference type="Pfam" id="PF13086">
    <property type="entry name" value="AAA_11"/>
    <property type="match status" value="1"/>
</dbReference>
<dbReference type="SUPFAM" id="SSF52540">
    <property type="entry name" value="P-loop containing nucleoside triphosphate hydrolases"/>
    <property type="match status" value="2"/>
</dbReference>
<evidence type="ECO:0008006" key="11">
    <source>
        <dbReference type="Google" id="ProtNLM"/>
    </source>
</evidence>
<dbReference type="GO" id="GO:0004386">
    <property type="term" value="F:helicase activity"/>
    <property type="evidence" value="ECO:0007669"/>
    <property type="project" value="UniProtKB-KW"/>
</dbReference>
<keyword evidence="1" id="KW-0547">Nucleotide-binding</keyword>
<evidence type="ECO:0000256" key="1">
    <source>
        <dbReference type="ARBA" id="ARBA00022741"/>
    </source>
</evidence>
<feature type="region of interest" description="Disordered" evidence="5">
    <location>
        <begin position="2303"/>
        <end position="2335"/>
    </location>
</feature>
<sequence>MDGTVNLIIISPAAILNIIPSNSKYGSVGVVQKLYSSNSNHHHVGVKGSRGLVYVAKPCSSRSEMRNTRTCFTDEIGDEVEGGGEVVEMVEGGSEVVQIVHSGYYKYKPPEKDLIDLVFSWSLEDISNEELYEKQVEKIPECFQSVEDYLGSYTLPLIEETRSELFSSLEVLHDAPFAEIISVKESAQHGSFLYELKFDSWRNINSGTGKEQYSPKCGDLFVLSDVVPEIATDLKQCVRTCMFALVMKDMKETNATEDDKISSYLEFRTSKLVEVNVGMRNSVFAAFLVNLTTKIRIWRALHMSGNLQMIKEVLCSNSMCNHKSSIKLIWGPPGTGKTKTLSILLYTLLSKSCRTLACAPTNVAVKEVALRVLKLVKDPYHMDPRQDELLCSLGDLLLFGSRNRLEVFDDLEEIYLDHRVDRLVECFAPQNSWKNLLSQNDANDKEVEMLFTHGEVNSYRKHEREAYMSCTSATLCRIRNECIDALRSLFESLAHVLPDSMNRSLIWKFCFQSASLLFCTASNSYTLHRVEMDPLNLLVIDVAAQLRESESAIPMQLKGIRHAILIGDECQLPAMLASKVSDDAGFGRSLFERLSSLGHSKHLLNIHYERRYLQGPMFGPYSFISTSDGRDEQDNVAHSRRNMVEVAIILKIVRKLFRAWDGAREKLTIGIISPYAAQVAAIQEKLGHRYEQLEYFAVRMKSIDGFQGGEEDIIIISTVRSNSEGSIGFLSNLQRSNVTLTRARRCLWIVGDDTTLFRSGSCWNALVSDAKERHCLFNASEDNNLAKAALKAKKELDQLDDLLNGDSILFKTAKWKVLFSDNFRKSFARLKSIQTQKSVINLLLKLSNGWSPKKVDSICGNSLQLVKQFRVGQLYVISAVDIMKYSSYVQVLKIWDILPVEEMAKLVKRLDSIFSMYTDDFVNRCRERNADGDTEVPVTWESCNGVVRYNTTTEPSKGLSITEFDGRGCLENSKVNESLLLMKFYSLSSGVVSHLLSGSDGGELDLPFEMTDQELEISLFPRSSFILGRSGTGKTTILTMKLFQKEQQHCFSSEGLSESTSSAAASPNNWMREGLGETKGTVLRQMFVTVSPQLCSAIKNQISNLKSFICGKKSSVDNKSSGMHDIDDTAELSSIPDSFIDLPLDCYPLVITFQKFLLMLDGSLENSYFDRFNDVREFCAGNTGITRPFALNAFIRSKEVNYDRFNSLYWPHFNCHLTRKLDSSTVFIEIMSHIKGGLVAGRVPNGKLSRGNYLLLSEGRVSTLSRDLREMIYDIFLDYEKKKLLNGEFDLADLVMDLHQRLKKGSYRGDLMDFVYIDELFNEGNFEMATMCFERAGDPYKEKWAKAAGLRAAANQMGGSNSELARILLTEAAEIFETTGKFEIAAKCFIQLKKFQRAGTLYLKNCAESRLEDAADCFSLAGCWSIAAEVYDRANCLLKCLAVCTKGNLSEAGLQFLEKWKADGIFDAYAAENQGLNDLRQEFLEKCAFHYHQVKDTNNMMKFVRAFNSLNLMWNFLVTHSYVDELVDLEVESGNSMEAANSAKLRGDLLLGAEILEKGGHYEEASKIILLYVLVNSLWITGSKGWPLKKFSNKEELLTKSKLIAKTRNDHFYELICVVASSSSEKDSCLAEMGDCLATSQRLGHLGAEILYLRKILDFHLKVRLDTYEQDEMVVEKILSILMFLGSVGTINEKDYKGYDEFCLGYLGICKTVQNSSSIYTLLHADAYWTKDICHKSVRRNGELVAMDAHQFVSAAQSFWVSEFTCVGMNVLEKLNTLYRFYVGNSVSMFDQGTTSLHTFEVTKGLMESKVLDWEAPKALLEYSASSRQQVLEIICPSDSKMIFSEDMMKLRNTELCREITKEVIMEIISSERELSLGQILKVVMLIYVSGSLPVQIYQVIVNRFDLNPHWKSFFEQFKDCLDSGIVRLSFLLKIRESLVKTCQPNWSNMSSYLSPFHFLYLLERFLYLASSWKDMFFMTKSCLLETLACENWKLNSKSELDADASLEEELHSLESFLLSLSHNILLGKNGTLEWFEKTDIAAKKDYPSLVLRVFILAGLVCINSGSEDHFDDLCGLLLQDDICSFLPLEFLKFLGFAKPSIDPLPESENRPTFSCPDAIFIDMELILCREDILDILYHKRTECLQKDAVIELESECNIGSIIHYSQPSSSFSEEEQQFMENEGTDVDDLQGGYKVVVVRDDDGFSMNPLALMFNTELLIRILRAAIVNASSIAEDRRFSAEAEIMIGELKQILIAVRVSCPREENMQLILSRFSELLMKCKVKRLGQMLAPFFSMLMASDNVAGPSQSSVSSKSSKKKEKSRSEKDKKGKGRRK</sequence>
<dbReference type="STRING" id="3469.A0A4Y7K1Z9"/>
<dbReference type="InterPro" id="IPR041677">
    <property type="entry name" value="DNA2/NAM7_AAA_11"/>
</dbReference>
<evidence type="ECO:0000259" key="8">
    <source>
        <dbReference type="Pfam" id="PF20073"/>
    </source>
</evidence>
<accession>A0A4Y7K1Z9</accession>
<dbReference type="InterPro" id="IPR047187">
    <property type="entry name" value="SF1_C_Upf1"/>
</dbReference>
<keyword evidence="3" id="KW-0347">Helicase</keyword>
<dbReference type="Proteomes" id="UP000316621">
    <property type="component" value="Chromosome 6"/>
</dbReference>
<keyword evidence="2" id="KW-0378">Hydrolase</keyword>
<evidence type="ECO:0000256" key="3">
    <source>
        <dbReference type="ARBA" id="ARBA00022806"/>
    </source>
</evidence>
<dbReference type="EMBL" id="CM010720">
    <property type="protein sequence ID" value="RZC66360.1"/>
    <property type="molecule type" value="Genomic_DNA"/>
</dbReference>
<evidence type="ECO:0000256" key="4">
    <source>
        <dbReference type="ARBA" id="ARBA00022840"/>
    </source>
</evidence>
<dbReference type="InterPro" id="IPR027417">
    <property type="entry name" value="P-loop_NTPase"/>
</dbReference>
<evidence type="ECO:0000259" key="7">
    <source>
        <dbReference type="Pfam" id="PF13087"/>
    </source>
</evidence>
<dbReference type="CDD" id="cd18808">
    <property type="entry name" value="SF1_C_Upf1"/>
    <property type="match status" value="1"/>
</dbReference>
<dbReference type="GO" id="GO:0005524">
    <property type="term" value="F:ATP binding"/>
    <property type="evidence" value="ECO:0007669"/>
    <property type="project" value="UniProtKB-KW"/>
</dbReference>
<evidence type="ECO:0000256" key="2">
    <source>
        <dbReference type="ARBA" id="ARBA00022801"/>
    </source>
</evidence>
<feature type="domain" description="DUF6469" evidence="8">
    <location>
        <begin position="176"/>
        <end position="307"/>
    </location>
</feature>
<reference evidence="9 10" key="1">
    <citation type="journal article" date="2018" name="Science">
        <title>The opium poppy genome and morphinan production.</title>
        <authorList>
            <person name="Guo L."/>
            <person name="Winzer T."/>
            <person name="Yang X."/>
            <person name="Li Y."/>
            <person name="Ning Z."/>
            <person name="He Z."/>
            <person name="Teodor R."/>
            <person name="Lu Y."/>
            <person name="Bowser T.A."/>
            <person name="Graham I.A."/>
            <person name="Ye K."/>
        </authorList>
    </citation>
    <scope>NUCLEOTIDE SEQUENCE [LARGE SCALE GENOMIC DNA]</scope>
    <source>
        <strain evidence="10">cv. HN1</strain>
        <tissue evidence="9">Leaves</tissue>
    </source>
</reference>
<feature type="domain" description="DNA2/NAM7 helicase-like C-terminal" evidence="7">
    <location>
        <begin position="617"/>
        <end position="753"/>
    </location>
</feature>
<dbReference type="OMA" id="HEREAYM"/>
<gene>
    <name evidence="9" type="ORF">C5167_010038</name>
</gene>
<dbReference type="InterPro" id="IPR045529">
    <property type="entry name" value="DUF6469"/>
</dbReference>
<dbReference type="InterPro" id="IPR041679">
    <property type="entry name" value="DNA2/NAM7-like_C"/>
</dbReference>
<dbReference type="Pfam" id="PF13087">
    <property type="entry name" value="AAA_12"/>
    <property type="match status" value="1"/>
</dbReference>
<dbReference type="Gramene" id="RZC66360">
    <property type="protein sequence ID" value="RZC66360"/>
    <property type="gene ID" value="C5167_010038"/>
</dbReference>
<evidence type="ECO:0000256" key="5">
    <source>
        <dbReference type="SAM" id="MobiDB-lite"/>
    </source>
</evidence>
<evidence type="ECO:0000313" key="10">
    <source>
        <dbReference type="Proteomes" id="UP000316621"/>
    </source>
</evidence>
<dbReference type="PANTHER" id="PTHR21529:SF4">
    <property type="entry name" value="TPR AND ANKYRIN REPEAT-CONTAINING PROTEIN 1"/>
    <property type="match status" value="1"/>
</dbReference>
<protein>
    <recommendedName>
        <fullName evidence="11">UvrD-like helicase ATP-binding domain-containing protein</fullName>
    </recommendedName>
</protein>
<name>A0A4Y7K1Z9_PAPSO</name>